<organism evidence="3 4">
    <name type="scientific">Pseudonocardia xishanensis</name>
    <dbReference type="NCBI Taxonomy" id="630995"/>
    <lineage>
        <taxon>Bacteria</taxon>
        <taxon>Bacillati</taxon>
        <taxon>Actinomycetota</taxon>
        <taxon>Actinomycetes</taxon>
        <taxon>Pseudonocardiales</taxon>
        <taxon>Pseudonocardiaceae</taxon>
        <taxon>Pseudonocardia</taxon>
    </lineage>
</organism>
<protein>
    <recommendedName>
        <fullName evidence="5">Type VII ESX secretion system EccE translocon</fullName>
    </recommendedName>
</protein>
<accession>A0ABP8S2J0</accession>
<gene>
    <name evidence="3" type="ORF">GCM10023175_65860</name>
</gene>
<evidence type="ECO:0000313" key="3">
    <source>
        <dbReference type="EMBL" id="GAA4558869.1"/>
    </source>
</evidence>
<feature type="transmembrane region" description="Helical" evidence="2">
    <location>
        <begin position="48"/>
        <end position="76"/>
    </location>
</feature>
<name>A0ABP8S2J0_9PSEU</name>
<comment type="caution">
    <text evidence="3">The sequence shown here is derived from an EMBL/GenBank/DDBJ whole genome shotgun (WGS) entry which is preliminary data.</text>
</comment>
<dbReference type="NCBIfam" id="NF042935">
    <property type="entry name" value="SCO6880_fam"/>
    <property type="match status" value="1"/>
</dbReference>
<feature type="region of interest" description="Disordered" evidence="1">
    <location>
        <begin position="392"/>
        <end position="415"/>
    </location>
</feature>
<keyword evidence="2" id="KW-0472">Membrane</keyword>
<dbReference type="RefSeq" id="WP_345427016.1">
    <property type="nucleotide sequence ID" value="NZ_BAABGT010000115.1"/>
</dbReference>
<proteinExistence type="predicted"/>
<dbReference type="Proteomes" id="UP001501598">
    <property type="component" value="Unassembled WGS sequence"/>
</dbReference>
<dbReference type="InterPro" id="IPR049978">
    <property type="entry name" value="SCO6880-like"/>
</dbReference>
<evidence type="ECO:0008006" key="5">
    <source>
        <dbReference type="Google" id="ProtNLM"/>
    </source>
</evidence>
<keyword evidence="4" id="KW-1185">Reference proteome</keyword>
<evidence type="ECO:0000256" key="1">
    <source>
        <dbReference type="SAM" id="MobiDB-lite"/>
    </source>
</evidence>
<evidence type="ECO:0000256" key="2">
    <source>
        <dbReference type="SAM" id="Phobius"/>
    </source>
</evidence>
<keyword evidence="2" id="KW-0812">Transmembrane</keyword>
<sequence length="487" mass="52336">MTEKTPRLYGNWRAERGWGIGNLSTTTTVVLFLAILGPLLAFSTVPRAALPMAGISVLLIGALVIRVNGVTLAEFFARVGRFRRARAAGWTEWTGGILTAHPRGADLPGILGPTVPVDADDGRGGRHCWLWDRRSGRLSAVLRISPVGLDLADDEQTDRWVAGWAALLADLGYQRLVVHLAVTVDTAPTGGTTTRDHVASSLDPHAPALARRVLDELVAAHPESTADIDARVTVTMDPQRASPKPADLVEATIDAGRGLPAIEQGLAGAGVAVLGRAGTAWLTNRIRAAFDPAARRDLSTDRSLVDNWSAAGPIAASETWDDYRHDSGLSVTWGMREAPRQAVSAHVLTPLLAPGPYPRRVTVLYEPYDAQDAAAKVEAEITSGQVRRAWAERTRRDETQRDRDDRDRALQSAREEAEGAGLGRFSVYVTTTVVDPDDLAAAVSDVETRAGQAKIRLRRLRGSQAAAFAVALGVGLEPVHLARRGHR</sequence>
<keyword evidence="2" id="KW-1133">Transmembrane helix</keyword>
<feature type="transmembrane region" description="Helical" evidence="2">
    <location>
        <begin position="20"/>
        <end position="42"/>
    </location>
</feature>
<evidence type="ECO:0000313" key="4">
    <source>
        <dbReference type="Proteomes" id="UP001501598"/>
    </source>
</evidence>
<dbReference type="EMBL" id="BAABGT010000115">
    <property type="protein sequence ID" value="GAA4558869.1"/>
    <property type="molecule type" value="Genomic_DNA"/>
</dbReference>
<reference evidence="4" key="1">
    <citation type="journal article" date="2019" name="Int. J. Syst. Evol. Microbiol.">
        <title>The Global Catalogue of Microorganisms (GCM) 10K type strain sequencing project: providing services to taxonomists for standard genome sequencing and annotation.</title>
        <authorList>
            <consortium name="The Broad Institute Genomics Platform"/>
            <consortium name="The Broad Institute Genome Sequencing Center for Infectious Disease"/>
            <person name="Wu L."/>
            <person name="Ma J."/>
        </authorList>
    </citation>
    <scope>NUCLEOTIDE SEQUENCE [LARGE SCALE GENOMIC DNA]</scope>
    <source>
        <strain evidence="4">JCM 17906</strain>
    </source>
</reference>